<evidence type="ECO:0000313" key="1">
    <source>
        <dbReference type="EMBL" id="KSV59137.1"/>
    </source>
</evidence>
<reference evidence="1 2" key="1">
    <citation type="submission" date="2015-11" db="EMBL/GenBank/DDBJ databases">
        <title>Butyribacter intestini gen. nov., sp. nov., a butyric acid-producing bacterium of the family Lachnospiraceae isolated from the human faeces.</title>
        <authorList>
            <person name="Zou Y."/>
            <person name="Xue W."/>
            <person name="Luo G."/>
            <person name="Lv M."/>
        </authorList>
    </citation>
    <scope>NUCLEOTIDE SEQUENCE [LARGE SCALE GENOMIC DNA]</scope>
    <source>
        <strain evidence="1 2">ACET-33324</strain>
    </source>
</reference>
<dbReference type="STRING" id="290052.ASU35_10280"/>
<comment type="caution">
    <text evidence="1">The sequence shown here is derived from an EMBL/GenBank/DDBJ whole genome shotgun (WGS) entry which is preliminary data.</text>
</comment>
<dbReference type="RefSeq" id="WP_058352608.1">
    <property type="nucleotide sequence ID" value="NZ_CABMMD010000152.1"/>
</dbReference>
<keyword evidence="2" id="KW-1185">Reference proteome</keyword>
<proteinExistence type="predicted"/>
<protein>
    <submittedName>
        <fullName evidence="1">Uncharacterized protein</fullName>
    </submittedName>
</protein>
<dbReference type="AlphaFoldDB" id="A0A0V8QEX5"/>
<sequence>MAIKELLQVMIESNKLGKVVKREDSHNYSIVFQPSNNSTSFTDVLNAMRKEAGIHITRTDMNCNQIGFMQEHCKCLLDFRYIKNNKCLVTIREEPLLG</sequence>
<dbReference type="EMBL" id="LNAM01000152">
    <property type="protein sequence ID" value="KSV59137.1"/>
    <property type="molecule type" value="Genomic_DNA"/>
</dbReference>
<organism evidence="1 2">
    <name type="scientific">Acetivibrio ethanolgignens</name>
    <dbReference type="NCBI Taxonomy" id="290052"/>
    <lineage>
        <taxon>Bacteria</taxon>
        <taxon>Bacillati</taxon>
        <taxon>Bacillota</taxon>
        <taxon>Clostridia</taxon>
        <taxon>Eubacteriales</taxon>
        <taxon>Oscillospiraceae</taxon>
        <taxon>Acetivibrio</taxon>
    </lineage>
</organism>
<gene>
    <name evidence="1" type="ORF">ASU35_10280</name>
</gene>
<evidence type="ECO:0000313" key="2">
    <source>
        <dbReference type="Proteomes" id="UP000054874"/>
    </source>
</evidence>
<accession>A0A0V8QEX5</accession>
<name>A0A0V8QEX5_9FIRM</name>
<dbReference type="Proteomes" id="UP000054874">
    <property type="component" value="Unassembled WGS sequence"/>
</dbReference>